<feature type="transmembrane region" description="Helical" evidence="2">
    <location>
        <begin position="175"/>
        <end position="201"/>
    </location>
</feature>
<keyword evidence="2" id="KW-1133">Transmembrane helix</keyword>
<evidence type="ECO:0000256" key="1">
    <source>
        <dbReference type="SAM" id="MobiDB-lite"/>
    </source>
</evidence>
<keyword evidence="2" id="KW-0472">Membrane</keyword>
<proteinExistence type="predicted"/>
<organism evidence="3 4">
    <name type="scientific">Streptomyces huasconensis</name>
    <dbReference type="NCBI Taxonomy" id="1854574"/>
    <lineage>
        <taxon>Bacteria</taxon>
        <taxon>Bacillati</taxon>
        <taxon>Actinomycetota</taxon>
        <taxon>Actinomycetes</taxon>
        <taxon>Kitasatosporales</taxon>
        <taxon>Streptomycetaceae</taxon>
        <taxon>Streptomyces</taxon>
    </lineage>
</organism>
<accession>A0ABV3LYR7</accession>
<keyword evidence="4" id="KW-1185">Reference proteome</keyword>
<keyword evidence="2" id="KW-0812">Transmembrane</keyword>
<feature type="compositionally biased region" description="Low complexity" evidence="1">
    <location>
        <begin position="255"/>
        <end position="278"/>
    </location>
</feature>
<dbReference type="Proteomes" id="UP001553843">
    <property type="component" value="Unassembled WGS sequence"/>
</dbReference>
<dbReference type="RefSeq" id="WP_359781186.1">
    <property type="nucleotide sequence ID" value="NZ_JBEYRR010000009.1"/>
</dbReference>
<feature type="transmembrane region" description="Helical" evidence="2">
    <location>
        <begin position="221"/>
        <end position="244"/>
    </location>
</feature>
<reference evidence="3 4" key="1">
    <citation type="submission" date="2024-06" db="EMBL/GenBank/DDBJ databases">
        <title>The Natural Products Discovery Center: Release of the First 8490 Sequenced Strains for Exploring Actinobacteria Biosynthetic Diversity.</title>
        <authorList>
            <person name="Kalkreuter E."/>
            <person name="Kautsar S.A."/>
            <person name="Yang D."/>
            <person name="Bader C.D."/>
            <person name="Teijaro C.N."/>
            <person name="Fluegel L."/>
            <person name="Davis C.M."/>
            <person name="Simpson J.R."/>
            <person name="Lauterbach L."/>
            <person name="Steele A.D."/>
            <person name="Gui C."/>
            <person name="Meng S."/>
            <person name="Li G."/>
            <person name="Viehrig K."/>
            <person name="Ye F."/>
            <person name="Su P."/>
            <person name="Kiefer A.F."/>
            <person name="Nichols A."/>
            <person name="Cepeda A.J."/>
            <person name="Yan W."/>
            <person name="Fan B."/>
            <person name="Jiang Y."/>
            <person name="Adhikari A."/>
            <person name="Zheng C.-J."/>
            <person name="Schuster L."/>
            <person name="Cowan T.M."/>
            <person name="Smanski M.J."/>
            <person name="Chevrette M.G."/>
            <person name="De Carvalho L.P.S."/>
            <person name="Shen B."/>
        </authorList>
    </citation>
    <scope>NUCLEOTIDE SEQUENCE [LARGE SCALE GENOMIC DNA]</scope>
    <source>
        <strain evidence="3 4">NPDC047833</strain>
    </source>
</reference>
<feature type="compositionally biased region" description="Pro residues" evidence="1">
    <location>
        <begin position="79"/>
        <end position="88"/>
    </location>
</feature>
<evidence type="ECO:0000313" key="3">
    <source>
        <dbReference type="EMBL" id="MEW2364584.1"/>
    </source>
</evidence>
<feature type="region of interest" description="Disordered" evidence="1">
    <location>
        <begin position="251"/>
        <end position="278"/>
    </location>
</feature>
<name>A0ABV3LYR7_9ACTN</name>
<feature type="compositionally biased region" description="Low complexity" evidence="1">
    <location>
        <begin position="64"/>
        <end position="78"/>
    </location>
</feature>
<sequence length="278" mass="27398">MTAIPPRPDPEDDAALEQRDPWAPPPEDTARPTGTTEPAGTKGPAAPDNFVAPPSAAAPPSPPAAWGSGAGNPFAAPGEPVPPPPLSPDGPGQMPYGYEGYGAPGSHAGPLGHPHAPGFQGPQGYPGAQGYPGPQGYPGAQGYPAYPGYPAQGAPGYGWPAMPVAPANGMGVTGLVLGIIAAAGFCLWPLAIVLGILAVIFGAVGRGKARRGEATNGGQALAGIICGAAGIVLGVALLVITVVLSEEEKDTRSLEPPARATTSTAASAETAPAQLTPA</sequence>
<protein>
    <recommendedName>
        <fullName evidence="5">DUF4190 domain-containing protein</fullName>
    </recommendedName>
</protein>
<comment type="caution">
    <text evidence="3">The sequence shown here is derived from an EMBL/GenBank/DDBJ whole genome shotgun (WGS) entry which is preliminary data.</text>
</comment>
<gene>
    <name evidence="3" type="ORF">AB0887_21895</name>
</gene>
<evidence type="ECO:0008006" key="5">
    <source>
        <dbReference type="Google" id="ProtNLM"/>
    </source>
</evidence>
<evidence type="ECO:0000256" key="2">
    <source>
        <dbReference type="SAM" id="Phobius"/>
    </source>
</evidence>
<feature type="region of interest" description="Disordered" evidence="1">
    <location>
        <begin position="1"/>
        <end position="107"/>
    </location>
</feature>
<dbReference type="EMBL" id="JBEYRS010000009">
    <property type="protein sequence ID" value="MEW2364584.1"/>
    <property type="molecule type" value="Genomic_DNA"/>
</dbReference>
<evidence type="ECO:0000313" key="4">
    <source>
        <dbReference type="Proteomes" id="UP001553843"/>
    </source>
</evidence>